<accession>F4S9L3</accession>
<dbReference type="VEuPathDB" id="FungiDB:MELLADRAFT_79641"/>
<evidence type="ECO:0000256" key="1">
    <source>
        <dbReference type="SAM" id="MobiDB-lite"/>
    </source>
</evidence>
<name>F4S9L3_MELLP</name>
<feature type="compositionally biased region" description="Polar residues" evidence="1">
    <location>
        <begin position="108"/>
        <end position="132"/>
    </location>
</feature>
<protein>
    <submittedName>
        <fullName evidence="2">Uncharacterized protein</fullName>
    </submittedName>
</protein>
<dbReference type="GeneID" id="18933297"/>
<dbReference type="KEGG" id="mlr:MELLADRAFT_79641"/>
<dbReference type="RefSeq" id="XP_007418061.1">
    <property type="nucleotide sequence ID" value="XM_007417999.1"/>
</dbReference>
<reference evidence="3" key="1">
    <citation type="journal article" date="2011" name="Proc. Natl. Acad. Sci. U.S.A.">
        <title>Obligate biotrophy features unraveled by the genomic analysis of rust fungi.</title>
        <authorList>
            <person name="Duplessis S."/>
            <person name="Cuomo C.A."/>
            <person name="Lin Y.-C."/>
            <person name="Aerts A."/>
            <person name="Tisserant E."/>
            <person name="Veneault-Fourrey C."/>
            <person name="Joly D.L."/>
            <person name="Hacquard S."/>
            <person name="Amselem J."/>
            <person name="Cantarel B.L."/>
            <person name="Chiu R."/>
            <person name="Coutinho P.M."/>
            <person name="Feau N."/>
            <person name="Field M."/>
            <person name="Frey P."/>
            <person name="Gelhaye E."/>
            <person name="Goldberg J."/>
            <person name="Grabherr M.G."/>
            <person name="Kodira C.D."/>
            <person name="Kohler A."/>
            <person name="Kuees U."/>
            <person name="Lindquist E.A."/>
            <person name="Lucas S.M."/>
            <person name="Mago R."/>
            <person name="Mauceli E."/>
            <person name="Morin E."/>
            <person name="Murat C."/>
            <person name="Pangilinan J.L."/>
            <person name="Park R."/>
            <person name="Pearson M."/>
            <person name="Quesneville H."/>
            <person name="Rouhier N."/>
            <person name="Sakthikumar S."/>
            <person name="Salamov A.A."/>
            <person name="Schmutz J."/>
            <person name="Selles B."/>
            <person name="Shapiro H."/>
            <person name="Tanguay P."/>
            <person name="Tuskan G.A."/>
            <person name="Henrissat B."/>
            <person name="Van de Peer Y."/>
            <person name="Rouze P."/>
            <person name="Ellis J.G."/>
            <person name="Dodds P.N."/>
            <person name="Schein J.E."/>
            <person name="Zhong S."/>
            <person name="Hamelin R.C."/>
            <person name="Grigoriev I.V."/>
            <person name="Szabo L.J."/>
            <person name="Martin F."/>
        </authorList>
    </citation>
    <scope>NUCLEOTIDE SEQUENCE [LARGE SCALE GENOMIC DNA]</scope>
    <source>
        <strain evidence="3">98AG31 / pathotype 3-4-7</strain>
    </source>
</reference>
<dbReference type="Proteomes" id="UP000001072">
    <property type="component" value="Unassembled WGS sequence"/>
</dbReference>
<dbReference type="OrthoDB" id="10367778at2759"/>
<dbReference type="InParanoid" id="F4S9L3"/>
<proteinExistence type="predicted"/>
<dbReference type="HOGENOM" id="CLU_1147409_0_0_1"/>
<dbReference type="AlphaFoldDB" id="F4S9L3"/>
<evidence type="ECO:0000313" key="3">
    <source>
        <dbReference type="Proteomes" id="UP000001072"/>
    </source>
</evidence>
<gene>
    <name evidence="2" type="ORF">MELLADRAFT_79641</name>
</gene>
<keyword evidence="3" id="KW-1185">Reference proteome</keyword>
<feature type="region of interest" description="Disordered" evidence="1">
    <location>
        <begin position="83"/>
        <end position="137"/>
    </location>
</feature>
<organism evidence="3">
    <name type="scientific">Melampsora larici-populina (strain 98AG31 / pathotype 3-4-7)</name>
    <name type="common">Poplar leaf rust fungus</name>
    <dbReference type="NCBI Taxonomy" id="747676"/>
    <lineage>
        <taxon>Eukaryota</taxon>
        <taxon>Fungi</taxon>
        <taxon>Dikarya</taxon>
        <taxon>Basidiomycota</taxon>
        <taxon>Pucciniomycotina</taxon>
        <taxon>Pucciniomycetes</taxon>
        <taxon>Pucciniales</taxon>
        <taxon>Melampsoraceae</taxon>
        <taxon>Melampsora</taxon>
    </lineage>
</organism>
<evidence type="ECO:0000313" key="2">
    <source>
        <dbReference type="EMBL" id="EGF98682.1"/>
    </source>
</evidence>
<sequence length="242" mass="26634">MPVPTTPVYSHRNTTQLADINASPNEAPPSNSLCSTPVESICSLHEQGSAELIQARVTMINKSRTSLSIPEGGLVTNARRFSLMPSPTLDQPPLNRPTLDTGEHNAKPVNQQSVQSDTESETDPNFHSSSTPSERHARYSIGQHLSSLQLDEARTQQAIKWMLAPKEQQGLLNYGLGLRLEQMISSPSRSTESTYSVPVELSHRIQRLLHIIILNPRLSDYDGAVIQSVLHSNWGSQGRAAR</sequence>
<dbReference type="EMBL" id="GL883171">
    <property type="protein sequence ID" value="EGF98682.1"/>
    <property type="molecule type" value="Genomic_DNA"/>
</dbReference>